<keyword evidence="4" id="KW-0732">Signal</keyword>
<comment type="catalytic activity">
    <reaction evidence="6">
        <text>a phosphate monoester + H2O = an alcohol + phosphate</text>
        <dbReference type="Rhea" id="RHEA:15017"/>
        <dbReference type="ChEBI" id="CHEBI:15377"/>
        <dbReference type="ChEBI" id="CHEBI:30879"/>
        <dbReference type="ChEBI" id="CHEBI:43474"/>
        <dbReference type="ChEBI" id="CHEBI:67140"/>
        <dbReference type="EC" id="3.1.3.2"/>
    </reaction>
</comment>
<evidence type="ECO:0000256" key="4">
    <source>
        <dbReference type="ARBA" id="ARBA00022729"/>
    </source>
</evidence>
<dbReference type="GO" id="GO:0005576">
    <property type="term" value="C:extracellular region"/>
    <property type="evidence" value="ECO:0007669"/>
    <property type="project" value="UniProtKB-SubCell"/>
</dbReference>
<dbReference type="InterPro" id="IPR025733">
    <property type="entry name" value="PAPs_C"/>
</dbReference>
<dbReference type="Pfam" id="PF16656">
    <property type="entry name" value="Pur_ac_phosph_N"/>
    <property type="match status" value="1"/>
</dbReference>
<dbReference type="InterPro" id="IPR008963">
    <property type="entry name" value="Purple_acid_Pase-like_N"/>
</dbReference>
<dbReference type="InterPro" id="IPR004843">
    <property type="entry name" value="Calcineurin-like_PHP"/>
</dbReference>
<comment type="similarity">
    <text evidence="6">Belongs to the metallophosphoesterase superfamily. Purple acid phosphatase family.</text>
</comment>
<evidence type="ECO:0000259" key="8">
    <source>
        <dbReference type="Pfam" id="PF14008"/>
    </source>
</evidence>
<evidence type="ECO:0000256" key="1">
    <source>
        <dbReference type="ARBA" id="ARBA00004613"/>
    </source>
</evidence>
<feature type="domain" description="Calcineurin-like phosphoesterase" evidence="7">
    <location>
        <begin position="113"/>
        <end position="338"/>
    </location>
</feature>
<dbReference type="InterPro" id="IPR041792">
    <property type="entry name" value="MPP_PAP"/>
</dbReference>
<dbReference type="PANTHER" id="PTHR45778">
    <property type="entry name" value="PURPLE ACID PHOSPHATASE-RELATED"/>
    <property type="match status" value="1"/>
</dbReference>
<dbReference type="VEuPathDB" id="FungiDB:AeMF1_011845"/>
<dbReference type="SUPFAM" id="SSF56300">
    <property type="entry name" value="Metallo-dependent phosphatases"/>
    <property type="match status" value="1"/>
</dbReference>
<dbReference type="PANTHER" id="PTHR45778:SF7">
    <property type="entry name" value="PURPLE ACID PHOSPHATASE"/>
    <property type="match status" value="1"/>
</dbReference>
<sequence length="460" mass="50195">MKSGPKEPLQAHISLTSQSDEISVMWTSAEVKGPSVCYYIKPANGTATYTSISATNVTSAQRYIPSGIHYKAIIKKIPAGATVVYQVGSAVDGWSDDKQFVMPNLKSRDPSSFFVFGDLGTWVTATNGTGVPGRSLGTISRVADDLAKGDRNYQAVLHVGDLSYADSVGYIWEQFHSLIEPVASKIPYLVSVGNHEYCYLTSTKAVDISGETKSFFPAASFAKASSNGECGVPTATRFSVPDNSNNVFWYSFNSGLTHQVVVSSEHDFFDGSRLRKWLEANLAAVDRTEHPWVIVHGHRPMYVSMESSFAYTAIFRAAVEPVLNKYNVDIFSGHTHAYERTQPVYNETVQVGSDGNALGTAHIMIGSAGKELDTDAWVNTTWSAKQLRTYGYGRLHVENASHALFEYVLNSDASVADSVCGLSRTTSGVVALNVNHFFVFEIKHTDNEMDISPHAKCDAS</sequence>
<evidence type="ECO:0000256" key="3">
    <source>
        <dbReference type="ARBA" id="ARBA00022525"/>
    </source>
</evidence>
<feature type="domain" description="Purple acid phosphatase N-terminal" evidence="9">
    <location>
        <begin position="8"/>
        <end position="100"/>
    </location>
</feature>
<protein>
    <recommendedName>
        <fullName evidence="6">Purple acid phosphatase</fullName>
        <ecNumber evidence="6">3.1.3.2</ecNumber>
    </recommendedName>
</protein>
<comment type="caution">
    <text evidence="10">The sequence shown here is derived from an EMBL/GenBank/DDBJ whole genome shotgun (WGS) entry which is preliminary data.</text>
</comment>
<organism evidence="10 11">
    <name type="scientific">Aphanomyces euteiches</name>
    <dbReference type="NCBI Taxonomy" id="100861"/>
    <lineage>
        <taxon>Eukaryota</taxon>
        <taxon>Sar</taxon>
        <taxon>Stramenopiles</taxon>
        <taxon>Oomycota</taxon>
        <taxon>Saprolegniomycetes</taxon>
        <taxon>Saprolegniales</taxon>
        <taxon>Verrucalvaceae</taxon>
        <taxon>Aphanomyces</taxon>
    </lineage>
</organism>
<evidence type="ECO:0000256" key="2">
    <source>
        <dbReference type="ARBA" id="ARBA00011738"/>
    </source>
</evidence>
<evidence type="ECO:0000313" key="11">
    <source>
        <dbReference type="Proteomes" id="UP000481153"/>
    </source>
</evidence>
<evidence type="ECO:0000313" key="10">
    <source>
        <dbReference type="EMBL" id="KAF0737208.1"/>
    </source>
</evidence>
<evidence type="ECO:0000259" key="9">
    <source>
        <dbReference type="Pfam" id="PF16656"/>
    </source>
</evidence>
<dbReference type="Gene3D" id="3.60.21.10">
    <property type="match status" value="1"/>
</dbReference>
<dbReference type="EMBL" id="VJMJ01000084">
    <property type="protein sequence ID" value="KAF0737208.1"/>
    <property type="molecule type" value="Genomic_DNA"/>
</dbReference>
<evidence type="ECO:0000256" key="6">
    <source>
        <dbReference type="RuleBase" id="RU361203"/>
    </source>
</evidence>
<dbReference type="Gene3D" id="2.60.40.380">
    <property type="entry name" value="Purple acid phosphatase-like, N-terminal"/>
    <property type="match status" value="1"/>
</dbReference>
<gene>
    <name evidence="10" type="ORF">Ae201684_006387</name>
</gene>
<comment type="subcellular location">
    <subcellularLocation>
        <location evidence="1">Secreted</location>
    </subcellularLocation>
</comment>
<feature type="domain" description="Purple acid phosphatase C-terminal" evidence="8">
    <location>
        <begin position="359"/>
        <end position="418"/>
    </location>
</feature>
<dbReference type="Proteomes" id="UP000481153">
    <property type="component" value="Unassembled WGS sequence"/>
</dbReference>
<evidence type="ECO:0000256" key="5">
    <source>
        <dbReference type="ARBA" id="ARBA00023180"/>
    </source>
</evidence>
<dbReference type="GO" id="GO:0003993">
    <property type="term" value="F:acid phosphatase activity"/>
    <property type="evidence" value="ECO:0007669"/>
    <property type="project" value="UniProtKB-EC"/>
</dbReference>
<dbReference type="InterPro" id="IPR015914">
    <property type="entry name" value="PAPs_N"/>
</dbReference>
<dbReference type="CDD" id="cd00839">
    <property type="entry name" value="MPP_PAPs"/>
    <property type="match status" value="1"/>
</dbReference>
<name>A0A6G0XAW3_9STRA</name>
<dbReference type="SUPFAM" id="SSF49363">
    <property type="entry name" value="Purple acid phosphatase, N-terminal domain"/>
    <property type="match status" value="1"/>
</dbReference>
<dbReference type="GO" id="GO:0046872">
    <property type="term" value="F:metal ion binding"/>
    <property type="evidence" value="ECO:0007669"/>
    <property type="project" value="InterPro"/>
</dbReference>
<keyword evidence="11" id="KW-1185">Reference proteome</keyword>
<dbReference type="InterPro" id="IPR029052">
    <property type="entry name" value="Metallo-depent_PP-like"/>
</dbReference>
<accession>A0A6G0XAW3</accession>
<keyword evidence="6" id="KW-0378">Hydrolase</keyword>
<dbReference type="EC" id="3.1.3.2" evidence="6"/>
<dbReference type="Pfam" id="PF00149">
    <property type="entry name" value="Metallophos"/>
    <property type="match status" value="1"/>
</dbReference>
<proteinExistence type="inferred from homology"/>
<dbReference type="Pfam" id="PF14008">
    <property type="entry name" value="Metallophos_C"/>
    <property type="match status" value="1"/>
</dbReference>
<comment type="subunit">
    <text evidence="2">Homodimer.</text>
</comment>
<keyword evidence="5" id="KW-0325">Glycoprotein</keyword>
<reference evidence="10 11" key="1">
    <citation type="submission" date="2019-07" db="EMBL/GenBank/DDBJ databases">
        <title>Genomics analysis of Aphanomyces spp. identifies a new class of oomycete effector associated with host adaptation.</title>
        <authorList>
            <person name="Gaulin E."/>
        </authorList>
    </citation>
    <scope>NUCLEOTIDE SEQUENCE [LARGE SCALE GENOMIC DNA]</scope>
    <source>
        <strain evidence="10 11">ATCC 201684</strain>
    </source>
</reference>
<evidence type="ECO:0000259" key="7">
    <source>
        <dbReference type="Pfam" id="PF00149"/>
    </source>
</evidence>
<keyword evidence="3" id="KW-0964">Secreted</keyword>
<dbReference type="AlphaFoldDB" id="A0A6G0XAW3"/>